<keyword evidence="2" id="KW-1185">Reference proteome</keyword>
<dbReference type="EMBL" id="MBTF01000037">
    <property type="protein sequence ID" value="OOQ57159.1"/>
    <property type="molecule type" value="Genomic_DNA"/>
</dbReference>
<dbReference type="AlphaFoldDB" id="A0A1S9P896"/>
<dbReference type="STRING" id="1792845.BC343_16700"/>
<evidence type="ECO:0000313" key="1">
    <source>
        <dbReference type="EMBL" id="OOQ57159.1"/>
    </source>
</evidence>
<protein>
    <recommendedName>
        <fullName evidence="3">RNA polymerase sigma factor 70 region 4 type 2 domain-containing protein</fullName>
    </recommendedName>
</protein>
<dbReference type="RefSeq" id="WP_078351033.1">
    <property type="nucleotide sequence ID" value="NZ_MBTF01000037.1"/>
</dbReference>
<reference evidence="1 2" key="1">
    <citation type="submission" date="2016-07" db="EMBL/GenBank/DDBJ databases">
        <title>Genomic analysis of zinc-resistant bacterium Mucilaginibacter pedocola TBZ30.</title>
        <authorList>
            <person name="Huang J."/>
            <person name="Tang J."/>
        </authorList>
    </citation>
    <scope>NUCLEOTIDE SEQUENCE [LARGE SCALE GENOMIC DNA]</scope>
    <source>
        <strain evidence="1 2">TBZ30</strain>
    </source>
</reference>
<comment type="caution">
    <text evidence="1">The sequence shown here is derived from an EMBL/GenBank/DDBJ whole genome shotgun (WGS) entry which is preliminary data.</text>
</comment>
<proteinExistence type="predicted"/>
<name>A0A1S9P896_9SPHI</name>
<evidence type="ECO:0008006" key="3">
    <source>
        <dbReference type="Google" id="ProtNLM"/>
    </source>
</evidence>
<organism evidence="1 2">
    <name type="scientific">Mucilaginibacter pedocola</name>
    <dbReference type="NCBI Taxonomy" id="1792845"/>
    <lineage>
        <taxon>Bacteria</taxon>
        <taxon>Pseudomonadati</taxon>
        <taxon>Bacteroidota</taxon>
        <taxon>Sphingobacteriia</taxon>
        <taxon>Sphingobacteriales</taxon>
        <taxon>Sphingobacteriaceae</taxon>
        <taxon>Mucilaginibacter</taxon>
    </lineage>
</organism>
<sequence length="163" mass="19324">MKNKLLTELFNSREFNRCIKKMRPEWLHDDLRAEVALILCEMPEEKIMALHQQGVLRFYAVRIILNLAQSSTSPFFKKFRASWVELENIIEPAYIEYDKEKEAMLTQAITEIDNLYWYDKELLKLYLKLGSYRAMEQETGIPFESIYKTVQQACKAIRTKVTS</sequence>
<evidence type="ECO:0000313" key="2">
    <source>
        <dbReference type="Proteomes" id="UP000189739"/>
    </source>
</evidence>
<dbReference type="Proteomes" id="UP000189739">
    <property type="component" value="Unassembled WGS sequence"/>
</dbReference>
<gene>
    <name evidence="1" type="ORF">BC343_16700</name>
</gene>
<accession>A0A1S9P896</accession>